<proteinExistence type="inferred from homology"/>
<dbReference type="EMBL" id="JAKELL010000022">
    <property type="protein sequence ID" value="KAH8992484.1"/>
    <property type="molecule type" value="Genomic_DNA"/>
</dbReference>
<sequence length="301" mass="33743">MTPDARHQSALLPLDEGLYRLDSAEITFLKQQIGIDDDDELKTHLLSIQAEAYEVYPYPCIRLFSWTRPGVSRLFPYQNLLKLGREREGAILLDIGCCFGTDVRKAIADGFPLRNVVTSDLHQGFWDLGHRLFRTTPDTFPVTFVPGDVFDPEHLSIVSPFTAYSHSLTTVPDLGTLTSLNPLRGHVSAICALSFFHLFPEDAQLRLARALAGLLSPEPGSMIFGKHIGLPESRHREDLSPRVRLFCHTPRSWSGLWDGGVFPKGTVKVLAFVTEVPKERVAHIYSEANSLHLLTWSVTRL</sequence>
<dbReference type="PANTHER" id="PTHR35897:SF1">
    <property type="entry name" value="METHYLTRANSFERASE AUSD"/>
    <property type="match status" value="1"/>
</dbReference>
<keyword evidence="3" id="KW-0949">S-adenosyl-L-methionine</keyword>
<evidence type="ECO:0000313" key="6">
    <source>
        <dbReference type="Proteomes" id="UP001201163"/>
    </source>
</evidence>
<dbReference type="GO" id="GO:0016740">
    <property type="term" value="F:transferase activity"/>
    <property type="evidence" value="ECO:0007669"/>
    <property type="project" value="UniProtKB-KW"/>
</dbReference>
<dbReference type="Gene3D" id="3.40.50.150">
    <property type="entry name" value="Vaccinia Virus protein VP39"/>
    <property type="match status" value="1"/>
</dbReference>
<dbReference type="AlphaFoldDB" id="A0AAD4QE26"/>
<dbReference type="InterPro" id="IPR051654">
    <property type="entry name" value="Meroterpenoid_MTases"/>
</dbReference>
<dbReference type="PANTHER" id="PTHR35897">
    <property type="entry name" value="METHYLTRANSFERASE AUSD"/>
    <property type="match status" value="1"/>
</dbReference>
<comment type="caution">
    <text evidence="5">The sequence shown here is derived from an EMBL/GenBank/DDBJ whole genome shotgun (WGS) entry which is preliminary data.</text>
</comment>
<dbReference type="SUPFAM" id="SSF53335">
    <property type="entry name" value="S-adenosyl-L-methionine-dependent methyltransferases"/>
    <property type="match status" value="1"/>
</dbReference>
<organism evidence="5 6">
    <name type="scientific">Lactarius akahatsu</name>
    <dbReference type="NCBI Taxonomy" id="416441"/>
    <lineage>
        <taxon>Eukaryota</taxon>
        <taxon>Fungi</taxon>
        <taxon>Dikarya</taxon>
        <taxon>Basidiomycota</taxon>
        <taxon>Agaricomycotina</taxon>
        <taxon>Agaricomycetes</taxon>
        <taxon>Russulales</taxon>
        <taxon>Russulaceae</taxon>
        <taxon>Lactarius</taxon>
    </lineage>
</organism>
<evidence type="ECO:0008006" key="7">
    <source>
        <dbReference type="Google" id="ProtNLM"/>
    </source>
</evidence>
<evidence type="ECO:0000256" key="1">
    <source>
        <dbReference type="ARBA" id="ARBA00005179"/>
    </source>
</evidence>
<evidence type="ECO:0000256" key="2">
    <source>
        <dbReference type="ARBA" id="ARBA00022679"/>
    </source>
</evidence>
<evidence type="ECO:0000256" key="3">
    <source>
        <dbReference type="ARBA" id="ARBA00022691"/>
    </source>
</evidence>
<evidence type="ECO:0000256" key="4">
    <source>
        <dbReference type="ARBA" id="ARBA00038314"/>
    </source>
</evidence>
<comment type="pathway">
    <text evidence="1">Secondary metabolite biosynthesis.</text>
</comment>
<evidence type="ECO:0000313" key="5">
    <source>
        <dbReference type="EMBL" id="KAH8992484.1"/>
    </source>
</evidence>
<dbReference type="InterPro" id="IPR029063">
    <property type="entry name" value="SAM-dependent_MTases_sf"/>
</dbReference>
<gene>
    <name evidence="5" type="ORF">EDB92DRAFT_1797312</name>
</gene>
<reference evidence="5" key="1">
    <citation type="submission" date="2022-01" db="EMBL/GenBank/DDBJ databases">
        <title>Comparative genomics reveals a dynamic genome evolution in the ectomycorrhizal milk-cap (Lactarius) mushrooms.</title>
        <authorList>
            <consortium name="DOE Joint Genome Institute"/>
            <person name="Lebreton A."/>
            <person name="Tang N."/>
            <person name="Kuo A."/>
            <person name="LaButti K."/>
            <person name="Drula E."/>
            <person name="Barry K."/>
            <person name="Clum A."/>
            <person name="Lipzen A."/>
            <person name="Mousain D."/>
            <person name="Ng V."/>
            <person name="Wang R."/>
            <person name="Wang X."/>
            <person name="Dai Y."/>
            <person name="Henrissat B."/>
            <person name="Grigoriev I.V."/>
            <person name="Guerin-Laguette A."/>
            <person name="Yu F."/>
            <person name="Martin F.M."/>
        </authorList>
    </citation>
    <scope>NUCLEOTIDE SEQUENCE</scope>
    <source>
        <strain evidence="5">QP</strain>
    </source>
</reference>
<accession>A0AAD4QE26</accession>
<keyword evidence="6" id="KW-1185">Reference proteome</keyword>
<protein>
    <recommendedName>
        <fullName evidence="7">Methyltransferase domain-containing protein</fullName>
    </recommendedName>
</protein>
<keyword evidence="2" id="KW-0808">Transferase</keyword>
<comment type="similarity">
    <text evidence="4">Belongs to the class I-like SAM-binding methyltransferase superfamily.</text>
</comment>
<name>A0AAD4QE26_9AGAM</name>
<dbReference type="Proteomes" id="UP001201163">
    <property type="component" value="Unassembled WGS sequence"/>
</dbReference>